<feature type="transmembrane region" description="Helical" evidence="1">
    <location>
        <begin position="39"/>
        <end position="72"/>
    </location>
</feature>
<sequence>LSILFLTMTGTIFRFSMRVVFDSKTLPILRDQILILRSLLIQVFFMVSPCFLIFIVQFVINLTAHFLNLVIFVRNRHRYDPQVSIRCPSLASFDFSLSREPHCCTSRFTIFYLITVNLHGSIHKIYINFNIRLPIMLNVFTSSRS</sequence>
<name>A0A151JQ54_9HYME</name>
<gene>
    <name evidence="2" type="ORF">ALC57_01440</name>
</gene>
<evidence type="ECO:0000313" key="2">
    <source>
        <dbReference type="EMBL" id="KYN29121.1"/>
    </source>
</evidence>
<reference evidence="2 3" key="1">
    <citation type="submission" date="2015-09" db="EMBL/GenBank/DDBJ databases">
        <title>Trachymyrmex cornetzi WGS genome.</title>
        <authorList>
            <person name="Nygaard S."/>
            <person name="Hu H."/>
            <person name="Boomsma J."/>
            <person name="Zhang G."/>
        </authorList>
    </citation>
    <scope>NUCLEOTIDE SEQUENCE [LARGE SCALE GENOMIC DNA]</scope>
    <source>
        <strain evidence="2">Tcor2-1</strain>
        <tissue evidence="2">Whole body</tissue>
    </source>
</reference>
<keyword evidence="1" id="KW-1133">Transmembrane helix</keyword>
<keyword evidence="3" id="KW-1185">Reference proteome</keyword>
<organism evidence="2 3">
    <name type="scientific">Trachymyrmex cornetzi</name>
    <dbReference type="NCBI Taxonomy" id="471704"/>
    <lineage>
        <taxon>Eukaryota</taxon>
        <taxon>Metazoa</taxon>
        <taxon>Ecdysozoa</taxon>
        <taxon>Arthropoda</taxon>
        <taxon>Hexapoda</taxon>
        <taxon>Insecta</taxon>
        <taxon>Pterygota</taxon>
        <taxon>Neoptera</taxon>
        <taxon>Endopterygota</taxon>
        <taxon>Hymenoptera</taxon>
        <taxon>Apocrita</taxon>
        <taxon>Aculeata</taxon>
        <taxon>Formicoidea</taxon>
        <taxon>Formicidae</taxon>
        <taxon>Myrmicinae</taxon>
        <taxon>Trachymyrmex</taxon>
    </lineage>
</organism>
<proteinExistence type="predicted"/>
<evidence type="ECO:0000313" key="3">
    <source>
        <dbReference type="Proteomes" id="UP000078492"/>
    </source>
</evidence>
<evidence type="ECO:0000256" key="1">
    <source>
        <dbReference type="SAM" id="Phobius"/>
    </source>
</evidence>
<protein>
    <submittedName>
        <fullName evidence="2">Uncharacterized protein</fullName>
    </submittedName>
</protein>
<dbReference type="EMBL" id="KQ978705">
    <property type="protein sequence ID" value="KYN29121.1"/>
    <property type="molecule type" value="Genomic_DNA"/>
</dbReference>
<dbReference type="AlphaFoldDB" id="A0A151JQ54"/>
<feature type="non-terminal residue" evidence="2">
    <location>
        <position position="1"/>
    </location>
</feature>
<accession>A0A151JQ54</accession>
<keyword evidence="1" id="KW-0812">Transmembrane</keyword>
<dbReference type="Proteomes" id="UP000078492">
    <property type="component" value="Unassembled WGS sequence"/>
</dbReference>
<keyword evidence="1" id="KW-0472">Membrane</keyword>